<accession>A0A2Z2H8T0</accession>
<dbReference type="InterPro" id="IPR008258">
    <property type="entry name" value="Transglycosylase_SLT_dom_1"/>
</dbReference>
<evidence type="ECO:0000259" key="2">
    <source>
        <dbReference type="Pfam" id="PF01464"/>
    </source>
</evidence>
<evidence type="ECO:0000313" key="3">
    <source>
        <dbReference type="EMBL" id="ARS53883.1"/>
    </source>
</evidence>
<organism evidence="3 4">
    <name type="scientific">Kushneria konosiri</name>
    <dbReference type="NCBI Taxonomy" id="698828"/>
    <lineage>
        <taxon>Bacteria</taxon>
        <taxon>Pseudomonadati</taxon>
        <taxon>Pseudomonadota</taxon>
        <taxon>Gammaproteobacteria</taxon>
        <taxon>Oceanospirillales</taxon>
        <taxon>Halomonadaceae</taxon>
        <taxon>Kushneria</taxon>
    </lineage>
</organism>
<evidence type="ECO:0000313" key="4">
    <source>
        <dbReference type="Proteomes" id="UP000250025"/>
    </source>
</evidence>
<evidence type="ECO:0000256" key="1">
    <source>
        <dbReference type="ARBA" id="ARBA00007734"/>
    </source>
</evidence>
<dbReference type="InterPro" id="IPR023346">
    <property type="entry name" value="Lysozyme-like_dom_sf"/>
</dbReference>
<proteinExistence type="inferred from homology"/>
<sequence>MLRWWRSRRPSSLFVKSWLDAGFRACLWGACLVTGALFTPVALAAAMPEAHVSAQMIRQLSSAVSNDQRFDDHFEAEVWMTDMNRRLARYLDDPHQRLALLKSIQRESLRASLDLQLVLSVIDVESRFVPRARSSAGAQGLMQVMPFWKSEIGRDSDDLFDPETNLRYGCTILAWYLKVEKGDVTRALARYNGSLGKTRYPEQVLKSWEARWWVDS</sequence>
<reference evidence="3 4" key="1">
    <citation type="journal article" date="2017" name="Int. J. Syst. Evol. Microbiol.">
        <title>Kushneria konosiri sp. nov., isolated from the Korean salt-fermented seafood Daemi-jeot.</title>
        <authorList>
            <person name="Yun J.H."/>
            <person name="Park S.K."/>
            <person name="Lee J.Y."/>
            <person name="Jung M.J."/>
            <person name="Bae J.W."/>
        </authorList>
    </citation>
    <scope>NUCLEOTIDE SEQUENCE [LARGE SCALE GENOMIC DNA]</scope>
    <source>
        <strain evidence="3 4">X49</strain>
    </source>
</reference>
<dbReference type="SUPFAM" id="SSF53955">
    <property type="entry name" value="Lysozyme-like"/>
    <property type="match status" value="1"/>
</dbReference>
<name>A0A2Z2H8T0_9GAMM</name>
<dbReference type="KEGG" id="kus:B9G99_14240"/>
<dbReference type="Gene3D" id="1.10.530.10">
    <property type="match status" value="1"/>
</dbReference>
<dbReference type="Proteomes" id="UP000250025">
    <property type="component" value="Chromosome"/>
</dbReference>
<dbReference type="AlphaFoldDB" id="A0A2Z2H8T0"/>
<protein>
    <recommendedName>
        <fullName evidence="2">Transglycosylase SLT domain-containing protein</fullName>
    </recommendedName>
</protein>
<comment type="similarity">
    <text evidence="1">Belongs to the transglycosylase Slt family.</text>
</comment>
<dbReference type="EMBL" id="CP021323">
    <property type="protein sequence ID" value="ARS53883.1"/>
    <property type="molecule type" value="Genomic_DNA"/>
</dbReference>
<keyword evidence="4" id="KW-1185">Reference proteome</keyword>
<dbReference type="PANTHER" id="PTHR37423:SF2">
    <property type="entry name" value="MEMBRANE-BOUND LYTIC MUREIN TRANSGLYCOSYLASE C"/>
    <property type="match status" value="1"/>
</dbReference>
<feature type="domain" description="Transglycosylase SLT" evidence="2">
    <location>
        <begin position="104"/>
        <end position="199"/>
    </location>
</feature>
<dbReference type="OrthoDB" id="92254at2"/>
<dbReference type="PANTHER" id="PTHR37423">
    <property type="entry name" value="SOLUBLE LYTIC MUREIN TRANSGLYCOSYLASE-RELATED"/>
    <property type="match status" value="1"/>
</dbReference>
<dbReference type="Pfam" id="PF01464">
    <property type="entry name" value="SLT"/>
    <property type="match status" value="1"/>
</dbReference>
<gene>
    <name evidence="3" type="ORF">B9G99_14240</name>
</gene>